<proteinExistence type="predicted"/>
<protein>
    <submittedName>
        <fullName evidence="1">Uncharacterized protein</fullName>
    </submittedName>
</protein>
<dbReference type="AlphaFoldDB" id="A0A0B6ZXW9"/>
<sequence>MKKRYGCRIMIWKTWKELQEIAKDGKTACNGEGLLPNRIKKTRETRVYAAPTNLLIM</sequence>
<evidence type="ECO:0000313" key="1">
    <source>
        <dbReference type="EMBL" id="CEK72605.1"/>
    </source>
</evidence>
<accession>A0A0B6ZXW9</accession>
<dbReference type="EMBL" id="HACG01025740">
    <property type="protein sequence ID" value="CEK72605.1"/>
    <property type="molecule type" value="Transcribed_RNA"/>
</dbReference>
<reference evidence="1" key="1">
    <citation type="submission" date="2014-12" db="EMBL/GenBank/DDBJ databases">
        <title>Insight into the proteome of Arion vulgaris.</title>
        <authorList>
            <person name="Aradska J."/>
            <person name="Bulat T."/>
            <person name="Smidak R."/>
            <person name="Sarate P."/>
            <person name="Gangsoo J."/>
            <person name="Sialana F."/>
            <person name="Bilban M."/>
            <person name="Lubec G."/>
        </authorList>
    </citation>
    <scope>NUCLEOTIDE SEQUENCE</scope>
    <source>
        <tissue evidence="1">Skin</tissue>
    </source>
</reference>
<gene>
    <name evidence="1" type="primary">ORF83157</name>
</gene>
<organism evidence="1">
    <name type="scientific">Arion vulgaris</name>
    <dbReference type="NCBI Taxonomy" id="1028688"/>
    <lineage>
        <taxon>Eukaryota</taxon>
        <taxon>Metazoa</taxon>
        <taxon>Spiralia</taxon>
        <taxon>Lophotrochozoa</taxon>
        <taxon>Mollusca</taxon>
        <taxon>Gastropoda</taxon>
        <taxon>Heterobranchia</taxon>
        <taxon>Euthyneura</taxon>
        <taxon>Panpulmonata</taxon>
        <taxon>Eupulmonata</taxon>
        <taxon>Stylommatophora</taxon>
        <taxon>Helicina</taxon>
        <taxon>Arionoidea</taxon>
        <taxon>Arionidae</taxon>
        <taxon>Arion</taxon>
    </lineage>
</organism>
<name>A0A0B6ZXW9_9EUPU</name>